<dbReference type="eggNOG" id="ENOG502Z8P2">
    <property type="taxonomic scope" value="Bacteria"/>
</dbReference>
<proteinExistence type="predicted"/>
<dbReference type="KEGG" id="cph:Cpha266_1051"/>
<dbReference type="AlphaFoldDB" id="A1BFC1"/>
<dbReference type="SUPFAM" id="SSF53474">
    <property type="entry name" value="alpha/beta-Hydrolases"/>
    <property type="match status" value="1"/>
</dbReference>
<keyword evidence="2" id="KW-1185">Reference proteome</keyword>
<organism evidence="1 2">
    <name type="scientific">Chlorobium phaeobacteroides (strain DSM 266 / SMG 266 / 2430)</name>
    <dbReference type="NCBI Taxonomy" id="290317"/>
    <lineage>
        <taxon>Bacteria</taxon>
        <taxon>Pseudomonadati</taxon>
        <taxon>Chlorobiota</taxon>
        <taxon>Chlorobiia</taxon>
        <taxon>Chlorobiales</taxon>
        <taxon>Chlorobiaceae</taxon>
        <taxon>Chlorobium/Pelodictyon group</taxon>
        <taxon>Chlorobium</taxon>
    </lineage>
</organism>
<dbReference type="InterPro" id="IPR029058">
    <property type="entry name" value="AB_hydrolase_fold"/>
</dbReference>
<sequence length="416" mass="46184">MIAMDPICINNYCFDRIHLWIQYDWQIPQFIEVVIEVFYPKNRKANGLVMFNHGFLVGNDLFFYPKKVIGAFTGDNPLFAINPSAYYNYSAAIVEQNWAMAFVSAAHSQTVGIPGIDIGGNPRVGQEAYAAASYLIKYGATDFFYREEETSRNRSFFDSTVATSAKFMVSNKVIFAGHSVGGAHAQAAACGFEKLQELGKKNYRVFDPVMFDREFIPAYSERLSKWDPADRADPVGLLQLSPVDQKIPILSPGMKLYREALSTAAMPMLMIVGECDCACLDDSNPPACSDDPKKVTQYTQLAPAKSDSWSVLAKVAKGSHCGYLTLKNDLCSMADKPSECKRCPGVESYKPEGDETALTTELLKRLIAHCSLHGGHAENRDSWLRSECITWLNKESPDGVVKLVPFSDGQFVAYAR</sequence>
<dbReference type="EMBL" id="CP000492">
    <property type="protein sequence ID" value="ABL65098.1"/>
    <property type="molecule type" value="Genomic_DNA"/>
</dbReference>
<gene>
    <name evidence="1" type="ordered locus">Cpha266_1051</name>
</gene>
<dbReference type="HOGENOM" id="CLU_639132_0_0_10"/>
<dbReference type="STRING" id="290317.Cpha266_1051"/>
<dbReference type="Gene3D" id="3.40.50.1820">
    <property type="entry name" value="alpha/beta hydrolase"/>
    <property type="match status" value="1"/>
</dbReference>
<dbReference type="Proteomes" id="UP000008701">
    <property type="component" value="Chromosome"/>
</dbReference>
<evidence type="ECO:0000313" key="2">
    <source>
        <dbReference type="Proteomes" id="UP000008701"/>
    </source>
</evidence>
<name>A1BFC1_CHLPD</name>
<accession>A1BFC1</accession>
<evidence type="ECO:0000313" key="1">
    <source>
        <dbReference type="EMBL" id="ABL65098.1"/>
    </source>
</evidence>
<protein>
    <submittedName>
        <fullName evidence="1">Uncharacterized protein</fullName>
    </submittedName>
</protein>
<reference evidence="1 2" key="1">
    <citation type="submission" date="2006-12" db="EMBL/GenBank/DDBJ databases">
        <title>Complete sequence of Chlorobium phaeobacteroides DSM 266.</title>
        <authorList>
            <consortium name="US DOE Joint Genome Institute"/>
            <person name="Copeland A."/>
            <person name="Lucas S."/>
            <person name="Lapidus A."/>
            <person name="Barry K."/>
            <person name="Detter J.C."/>
            <person name="Glavina del Rio T."/>
            <person name="Hammon N."/>
            <person name="Israni S."/>
            <person name="Pitluck S."/>
            <person name="Goltsman E."/>
            <person name="Schmutz J."/>
            <person name="Larimer F."/>
            <person name="Land M."/>
            <person name="Hauser L."/>
            <person name="Mikhailova N."/>
            <person name="Li T."/>
            <person name="Overmann J."/>
            <person name="Bryant D.A."/>
            <person name="Richardson P."/>
        </authorList>
    </citation>
    <scope>NUCLEOTIDE SEQUENCE [LARGE SCALE GENOMIC DNA]</scope>
    <source>
        <strain evidence="1 2">DSM 266</strain>
    </source>
</reference>